<proteinExistence type="predicted"/>
<keyword evidence="1" id="KW-0732">Signal</keyword>
<dbReference type="Pfam" id="PF01579">
    <property type="entry name" value="DUF19"/>
    <property type="match status" value="1"/>
</dbReference>
<sequence>MKLLIFLLVLVPLSFCVVGPITDYDGETREQNPVYCYEVGRREYRQNIKGHTNETLKKIEKTVKDCISRVALKNEKVAKVQDELSAKLYKMLIIRSVEFPTCNKKLREITKDTECYAKTQMGFDECAKYLGLGGCMIPYQRQYCGDEYLRNLQEMAIFWNKSLHYSCMQEFLKQKFE</sequence>
<reference evidence="3" key="1">
    <citation type="submission" date="2022-11" db="EMBL/GenBank/DDBJ databases">
        <authorList>
            <person name="Kikuchi T."/>
        </authorList>
    </citation>
    <scope>NUCLEOTIDE SEQUENCE</scope>
    <source>
        <strain evidence="3">PS1010</strain>
    </source>
</reference>
<dbReference type="AlphaFoldDB" id="A0A9P1IH41"/>
<evidence type="ECO:0000259" key="2">
    <source>
        <dbReference type="Pfam" id="PF01579"/>
    </source>
</evidence>
<gene>
    <name evidence="3" type="ORF">CAMP_LOCUS7147</name>
</gene>
<evidence type="ECO:0000313" key="4">
    <source>
        <dbReference type="Proteomes" id="UP001152747"/>
    </source>
</evidence>
<feature type="chain" id="PRO_5040515329" description="T20D4.11-like domain-containing protein" evidence="1">
    <location>
        <begin position="17"/>
        <end position="177"/>
    </location>
</feature>
<protein>
    <recommendedName>
        <fullName evidence="2">T20D4.11-like domain-containing protein</fullName>
    </recommendedName>
</protein>
<dbReference type="InterPro" id="IPR002542">
    <property type="entry name" value="T20D4.11-like_dom"/>
</dbReference>
<organism evidence="3 4">
    <name type="scientific">Caenorhabditis angaria</name>
    <dbReference type="NCBI Taxonomy" id="860376"/>
    <lineage>
        <taxon>Eukaryota</taxon>
        <taxon>Metazoa</taxon>
        <taxon>Ecdysozoa</taxon>
        <taxon>Nematoda</taxon>
        <taxon>Chromadorea</taxon>
        <taxon>Rhabditida</taxon>
        <taxon>Rhabditina</taxon>
        <taxon>Rhabditomorpha</taxon>
        <taxon>Rhabditoidea</taxon>
        <taxon>Rhabditidae</taxon>
        <taxon>Peloderinae</taxon>
        <taxon>Caenorhabditis</taxon>
    </lineage>
</organism>
<feature type="signal peptide" evidence="1">
    <location>
        <begin position="1"/>
        <end position="16"/>
    </location>
</feature>
<keyword evidence="4" id="KW-1185">Reference proteome</keyword>
<dbReference type="EMBL" id="CANHGI010000003">
    <property type="protein sequence ID" value="CAI5444510.1"/>
    <property type="molecule type" value="Genomic_DNA"/>
</dbReference>
<evidence type="ECO:0000256" key="1">
    <source>
        <dbReference type="SAM" id="SignalP"/>
    </source>
</evidence>
<comment type="caution">
    <text evidence="3">The sequence shown here is derived from an EMBL/GenBank/DDBJ whole genome shotgun (WGS) entry which is preliminary data.</text>
</comment>
<evidence type="ECO:0000313" key="3">
    <source>
        <dbReference type="EMBL" id="CAI5444510.1"/>
    </source>
</evidence>
<accession>A0A9P1IH41</accession>
<feature type="domain" description="T20D4.11-like" evidence="2">
    <location>
        <begin position="51"/>
        <end position="167"/>
    </location>
</feature>
<name>A0A9P1IH41_9PELO</name>
<dbReference type="Proteomes" id="UP001152747">
    <property type="component" value="Unassembled WGS sequence"/>
</dbReference>